<accession>A0A1G8XMA1</accession>
<gene>
    <name evidence="2" type="ORF">SAMN05216212_1164</name>
</gene>
<sequence>MMASGELRPNPQRRPEQSSGRDAGRAQGQAETPPVHSAITRALGAIGRILLKLVVRWAHRAQVASPPGPWIHK</sequence>
<protein>
    <submittedName>
        <fullName evidence="2">Uncharacterized protein</fullName>
    </submittedName>
</protein>
<organism evidence="2 3">
    <name type="scientific">Microbulbifer yueqingensis</name>
    <dbReference type="NCBI Taxonomy" id="658219"/>
    <lineage>
        <taxon>Bacteria</taxon>
        <taxon>Pseudomonadati</taxon>
        <taxon>Pseudomonadota</taxon>
        <taxon>Gammaproteobacteria</taxon>
        <taxon>Cellvibrionales</taxon>
        <taxon>Microbulbiferaceae</taxon>
        <taxon>Microbulbifer</taxon>
    </lineage>
</organism>
<dbReference type="AlphaFoldDB" id="A0A1G8XMA1"/>
<evidence type="ECO:0000313" key="2">
    <source>
        <dbReference type="EMBL" id="SDJ91802.1"/>
    </source>
</evidence>
<dbReference type="EMBL" id="FNFH01000002">
    <property type="protein sequence ID" value="SDJ91802.1"/>
    <property type="molecule type" value="Genomic_DNA"/>
</dbReference>
<feature type="region of interest" description="Disordered" evidence="1">
    <location>
        <begin position="1"/>
        <end position="36"/>
    </location>
</feature>
<proteinExistence type="predicted"/>
<dbReference type="STRING" id="658219.SAMN05216212_1164"/>
<evidence type="ECO:0000313" key="3">
    <source>
        <dbReference type="Proteomes" id="UP000199305"/>
    </source>
</evidence>
<dbReference type="Proteomes" id="UP000199305">
    <property type="component" value="Unassembled WGS sequence"/>
</dbReference>
<reference evidence="3" key="1">
    <citation type="submission" date="2016-10" db="EMBL/GenBank/DDBJ databases">
        <authorList>
            <person name="Varghese N."/>
            <person name="Submissions S."/>
        </authorList>
    </citation>
    <scope>NUCLEOTIDE SEQUENCE [LARGE SCALE GENOMIC DNA]</scope>
    <source>
        <strain evidence="3">CGMCC 1.10658</strain>
    </source>
</reference>
<evidence type="ECO:0000256" key="1">
    <source>
        <dbReference type="SAM" id="MobiDB-lite"/>
    </source>
</evidence>
<keyword evidence="3" id="KW-1185">Reference proteome</keyword>
<name>A0A1G8XMA1_9GAMM</name>